<protein>
    <submittedName>
        <fullName evidence="1">Uncharacterized protein</fullName>
    </submittedName>
</protein>
<comment type="caution">
    <text evidence="1">The sequence shown here is derived from an EMBL/GenBank/DDBJ whole genome shotgun (WGS) entry which is preliminary data.</text>
</comment>
<evidence type="ECO:0000313" key="2">
    <source>
        <dbReference type="Proteomes" id="UP000622860"/>
    </source>
</evidence>
<reference evidence="1" key="1">
    <citation type="journal article" date="2014" name="Int. J. Syst. Evol. Microbiol.">
        <title>Complete genome sequence of Corynebacterium casei LMG S-19264T (=DSM 44701T), isolated from a smear-ripened cheese.</title>
        <authorList>
            <consortium name="US DOE Joint Genome Institute (JGI-PGF)"/>
            <person name="Walter F."/>
            <person name="Albersmeier A."/>
            <person name="Kalinowski J."/>
            <person name="Ruckert C."/>
        </authorList>
    </citation>
    <scope>NUCLEOTIDE SEQUENCE</scope>
    <source>
        <strain evidence="1">CGMCC 1.12754</strain>
    </source>
</reference>
<name>A0A917HIZ0_9BACI</name>
<reference evidence="1" key="2">
    <citation type="submission" date="2020-09" db="EMBL/GenBank/DDBJ databases">
        <authorList>
            <person name="Sun Q."/>
            <person name="Zhou Y."/>
        </authorList>
    </citation>
    <scope>NUCLEOTIDE SEQUENCE</scope>
    <source>
        <strain evidence="1">CGMCC 1.12754</strain>
    </source>
</reference>
<sequence length="42" mass="4678">MKIEGAGEKIEKTAERLMEKGIPARTAAYAASMGYLRHLKKK</sequence>
<organism evidence="1 2">
    <name type="scientific">Virgibacillus oceani</name>
    <dbReference type="NCBI Taxonomy" id="1479511"/>
    <lineage>
        <taxon>Bacteria</taxon>
        <taxon>Bacillati</taxon>
        <taxon>Bacillota</taxon>
        <taxon>Bacilli</taxon>
        <taxon>Bacillales</taxon>
        <taxon>Bacillaceae</taxon>
        <taxon>Virgibacillus</taxon>
    </lineage>
</organism>
<dbReference type="Proteomes" id="UP000622860">
    <property type="component" value="Unassembled WGS sequence"/>
</dbReference>
<keyword evidence="2" id="KW-1185">Reference proteome</keyword>
<gene>
    <name evidence="1" type="ORF">GCM10011398_26970</name>
</gene>
<dbReference type="AlphaFoldDB" id="A0A917HIZ0"/>
<accession>A0A917HIZ0</accession>
<dbReference type="EMBL" id="BMFR01000011">
    <property type="protein sequence ID" value="GGG80168.1"/>
    <property type="molecule type" value="Genomic_DNA"/>
</dbReference>
<dbReference type="RefSeq" id="WP_268233840.1">
    <property type="nucleotide sequence ID" value="NZ_BMFR01000011.1"/>
</dbReference>
<evidence type="ECO:0000313" key="1">
    <source>
        <dbReference type="EMBL" id="GGG80168.1"/>
    </source>
</evidence>
<proteinExistence type="predicted"/>